<dbReference type="RefSeq" id="WP_377065969.1">
    <property type="nucleotide sequence ID" value="NZ_JBHSJJ010000009.1"/>
</dbReference>
<evidence type="ECO:0000313" key="6">
    <source>
        <dbReference type="Proteomes" id="UP001595818"/>
    </source>
</evidence>
<dbReference type="EMBL" id="JBHSJJ010000009">
    <property type="protein sequence ID" value="MFC4873276.1"/>
    <property type="molecule type" value="Genomic_DNA"/>
</dbReference>
<dbReference type="InterPro" id="IPR001173">
    <property type="entry name" value="Glyco_trans_2-like"/>
</dbReference>
<evidence type="ECO:0000256" key="3">
    <source>
        <dbReference type="ARBA" id="ARBA00022679"/>
    </source>
</evidence>
<dbReference type="CDD" id="cd04186">
    <property type="entry name" value="GT_2_like_c"/>
    <property type="match status" value="1"/>
</dbReference>
<dbReference type="InterPro" id="IPR029044">
    <property type="entry name" value="Nucleotide-diphossugar_trans"/>
</dbReference>
<comment type="similarity">
    <text evidence="1">Belongs to the glycosyltransferase 2 family.</text>
</comment>
<protein>
    <submittedName>
        <fullName evidence="5">Glycosyltransferase family 2 protein</fullName>
        <ecNumber evidence="5">2.4.-.-</ecNumber>
    </submittedName>
</protein>
<evidence type="ECO:0000259" key="4">
    <source>
        <dbReference type="Pfam" id="PF00535"/>
    </source>
</evidence>
<reference evidence="6" key="1">
    <citation type="journal article" date="2019" name="Int. J. Syst. Evol. Microbiol.">
        <title>The Global Catalogue of Microorganisms (GCM) 10K type strain sequencing project: providing services to taxonomists for standard genome sequencing and annotation.</title>
        <authorList>
            <consortium name="The Broad Institute Genomics Platform"/>
            <consortium name="The Broad Institute Genome Sequencing Center for Infectious Disease"/>
            <person name="Wu L."/>
            <person name="Ma J."/>
        </authorList>
    </citation>
    <scope>NUCLEOTIDE SEQUENCE [LARGE SCALE GENOMIC DNA]</scope>
    <source>
        <strain evidence="6">CGMCC 4.7466</strain>
    </source>
</reference>
<organism evidence="5 6">
    <name type="scientific">Negadavirga shengliensis</name>
    <dbReference type="NCBI Taxonomy" id="1389218"/>
    <lineage>
        <taxon>Bacteria</taxon>
        <taxon>Pseudomonadati</taxon>
        <taxon>Bacteroidota</taxon>
        <taxon>Cytophagia</taxon>
        <taxon>Cytophagales</taxon>
        <taxon>Cyclobacteriaceae</taxon>
        <taxon>Negadavirga</taxon>
    </lineage>
</organism>
<dbReference type="EC" id="2.4.-.-" evidence="5"/>
<dbReference type="PANTHER" id="PTHR43179">
    <property type="entry name" value="RHAMNOSYLTRANSFERASE WBBL"/>
    <property type="match status" value="1"/>
</dbReference>
<dbReference type="SUPFAM" id="SSF53448">
    <property type="entry name" value="Nucleotide-diphospho-sugar transferases"/>
    <property type="match status" value="1"/>
</dbReference>
<sequence length="303" mass="34963">MDKPLISIITINYNGLVHTLGLLASLQKIRYPHIEVIVVDNASREDPAAITANFPTTVLLKNPVNEGFAGGNNRGMEIANGDFFFLINNDTEVCPNILDVLLERANSRPNIGLVCPKILYHEKPNMIQYAGFRAINRITGRGKGVGYGEEDNGQYQTPSPTHLAHGAAMFIPRKVVEDIGMMAEQYFLYYEEMDYCQRIKKAGYEIWYEPETYVLHKESMSVGKRSLLKTYYMSRNRWLYLRRNVEWPWFLFTTIYYVCIAVPKNLLMHISKAEWDHVKSYLSGFWNSLFVKHPHDNPTIKQQ</sequence>
<name>A0ABV9T450_9BACT</name>
<dbReference type="Gene3D" id="3.90.550.10">
    <property type="entry name" value="Spore Coat Polysaccharide Biosynthesis Protein SpsA, Chain A"/>
    <property type="match status" value="1"/>
</dbReference>
<dbReference type="PANTHER" id="PTHR43179:SF12">
    <property type="entry name" value="GALACTOFURANOSYLTRANSFERASE GLFT2"/>
    <property type="match status" value="1"/>
</dbReference>
<keyword evidence="3 5" id="KW-0808">Transferase</keyword>
<keyword evidence="2 5" id="KW-0328">Glycosyltransferase</keyword>
<feature type="domain" description="Glycosyltransferase 2-like" evidence="4">
    <location>
        <begin position="7"/>
        <end position="179"/>
    </location>
</feature>
<dbReference type="GO" id="GO:0016757">
    <property type="term" value="F:glycosyltransferase activity"/>
    <property type="evidence" value="ECO:0007669"/>
    <property type="project" value="UniProtKB-KW"/>
</dbReference>
<evidence type="ECO:0000256" key="1">
    <source>
        <dbReference type="ARBA" id="ARBA00006739"/>
    </source>
</evidence>
<dbReference type="Proteomes" id="UP001595818">
    <property type="component" value="Unassembled WGS sequence"/>
</dbReference>
<evidence type="ECO:0000313" key="5">
    <source>
        <dbReference type="EMBL" id="MFC4873276.1"/>
    </source>
</evidence>
<accession>A0ABV9T450</accession>
<comment type="caution">
    <text evidence="5">The sequence shown here is derived from an EMBL/GenBank/DDBJ whole genome shotgun (WGS) entry which is preliminary data.</text>
</comment>
<keyword evidence="6" id="KW-1185">Reference proteome</keyword>
<dbReference type="Pfam" id="PF00535">
    <property type="entry name" value="Glycos_transf_2"/>
    <property type="match status" value="1"/>
</dbReference>
<proteinExistence type="inferred from homology"/>
<evidence type="ECO:0000256" key="2">
    <source>
        <dbReference type="ARBA" id="ARBA00022676"/>
    </source>
</evidence>
<gene>
    <name evidence="5" type="ORF">ACFPFU_16365</name>
</gene>